<feature type="compositionally biased region" description="Low complexity" evidence="1">
    <location>
        <begin position="372"/>
        <end position="386"/>
    </location>
</feature>
<dbReference type="EMBL" id="JACHGB010000007">
    <property type="protein sequence ID" value="MBB5273573.1"/>
    <property type="molecule type" value="Genomic_DNA"/>
</dbReference>
<proteinExistence type="predicted"/>
<feature type="transmembrane region" description="Helical" evidence="2">
    <location>
        <begin position="288"/>
        <end position="309"/>
    </location>
</feature>
<dbReference type="Proteomes" id="UP000532440">
    <property type="component" value="Unassembled WGS sequence"/>
</dbReference>
<feature type="transmembrane region" description="Helical" evidence="2">
    <location>
        <begin position="182"/>
        <end position="200"/>
    </location>
</feature>
<accession>A0A7W8HKE8</accession>
<evidence type="ECO:0000313" key="5">
    <source>
        <dbReference type="Proteomes" id="UP000532440"/>
    </source>
</evidence>
<keyword evidence="2" id="KW-0472">Membrane</keyword>
<sequence>MSISPAASRMPLIDALRAVASQLIVLHHLAFYGPMSDAVEGLAPAVFAWLSEHARVAVQAFLVCGGFMAARTLAPAGAPEFGPPGPLLLRRYLRLAPPLMAAIMLAVVLSALASWLNPNPAIPLAPSPGQLLAHLLLLQDVLGIDALSAGVWYVAIDFQLFALTLGLLWLARGAGSPARPLAISLVAGLGLASLFVFNRLPELDAWAPYFFGAYALGACAWWAGRPGARIHGLAALALAGAAALALDWRLRIAVALAVALVLGIARRTRLLERWPRSALLAWLGRISYSVFLVHFPISIAIGALVWRIFPGQPLANAAGLLAAWAACVAGGALFHRHVELRFTGSGRAASGSAGPAPADLGSGTGFRAHLRPAAPGAAGAGSTPRP</sequence>
<protein>
    <submittedName>
        <fullName evidence="4">Peptidoglycan/LPS O-acetylase OafA/YrhL</fullName>
    </submittedName>
</protein>
<dbReference type="AlphaFoldDB" id="A0A7W8HKE8"/>
<dbReference type="InterPro" id="IPR052728">
    <property type="entry name" value="O2_lipid_transport_reg"/>
</dbReference>
<feature type="domain" description="Acyltransferase 3" evidence="3">
    <location>
        <begin position="13"/>
        <end position="328"/>
    </location>
</feature>
<dbReference type="InterPro" id="IPR002656">
    <property type="entry name" value="Acyl_transf_3_dom"/>
</dbReference>
<dbReference type="PANTHER" id="PTHR11161:SF12">
    <property type="entry name" value="ACYLTRANSFERASE 3 DOMAIN-CONTAINING PROTEIN-RELATED"/>
    <property type="match status" value="1"/>
</dbReference>
<reference evidence="4 5" key="1">
    <citation type="submission" date="2020-08" db="EMBL/GenBank/DDBJ databases">
        <title>Genomic Encyclopedia of Type Strains, Phase IV (KMG-IV): sequencing the most valuable type-strain genomes for metagenomic binning, comparative biology and taxonomic classification.</title>
        <authorList>
            <person name="Goeker M."/>
        </authorList>
    </citation>
    <scope>NUCLEOTIDE SEQUENCE [LARGE SCALE GENOMIC DNA]</scope>
    <source>
        <strain evidence="4 5">DSM 29781</strain>
    </source>
</reference>
<feature type="transmembrane region" description="Helical" evidence="2">
    <location>
        <begin position="95"/>
        <end position="116"/>
    </location>
</feature>
<organism evidence="4 5">
    <name type="scientific">Quisquiliibacterium transsilvanicum</name>
    <dbReference type="NCBI Taxonomy" id="1549638"/>
    <lineage>
        <taxon>Bacteria</taxon>
        <taxon>Pseudomonadati</taxon>
        <taxon>Pseudomonadota</taxon>
        <taxon>Betaproteobacteria</taxon>
        <taxon>Burkholderiales</taxon>
        <taxon>Burkholderiaceae</taxon>
        <taxon>Quisquiliibacterium</taxon>
    </lineage>
</organism>
<evidence type="ECO:0000259" key="3">
    <source>
        <dbReference type="Pfam" id="PF01757"/>
    </source>
</evidence>
<evidence type="ECO:0000256" key="2">
    <source>
        <dbReference type="SAM" id="Phobius"/>
    </source>
</evidence>
<feature type="compositionally biased region" description="Low complexity" evidence="1">
    <location>
        <begin position="346"/>
        <end position="361"/>
    </location>
</feature>
<feature type="transmembrane region" description="Helical" evidence="2">
    <location>
        <begin position="315"/>
        <end position="334"/>
    </location>
</feature>
<feature type="transmembrane region" description="Helical" evidence="2">
    <location>
        <begin position="252"/>
        <end position="268"/>
    </location>
</feature>
<comment type="caution">
    <text evidence="4">The sequence shown here is derived from an EMBL/GenBank/DDBJ whole genome shotgun (WGS) entry which is preliminary data.</text>
</comment>
<dbReference type="GO" id="GO:0016747">
    <property type="term" value="F:acyltransferase activity, transferring groups other than amino-acyl groups"/>
    <property type="evidence" value="ECO:0007669"/>
    <property type="project" value="InterPro"/>
</dbReference>
<dbReference type="PANTHER" id="PTHR11161">
    <property type="entry name" value="O-ACYLTRANSFERASE"/>
    <property type="match status" value="1"/>
</dbReference>
<feature type="transmembrane region" description="Helical" evidence="2">
    <location>
        <begin position="206"/>
        <end position="223"/>
    </location>
</feature>
<feature type="transmembrane region" description="Helical" evidence="2">
    <location>
        <begin position="150"/>
        <end position="170"/>
    </location>
</feature>
<dbReference type="Pfam" id="PF01757">
    <property type="entry name" value="Acyl_transf_3"/>
    <property type="match status" value="1"/>
</dbReference>
<name>A0A7W8HKE8_9BURK</name>
<evidence type="ECO:0000256" key="1">
    <source>
        <dbReference type="SAM" id="MobiDB-lite"/>
    </source>
</evidence>
<keyword evidence="2" id="KW-1133">Transmembrane helix</keyword>
<feature type="region of interest" description="Disordered" evidence="1">
    <location>
        <begin position="346"/>
        <end position="386"/>
    </location>
</feature>
<gene>
    <name evidence="4" type="ORF">HNQ70_003603</name>
</gene>
<keyword evidence="2" id="KW-0812">Transmembrane</keyword>
<keyword evidence="5" id="KW-1185">Reference proteome</keyword>
<evidence type="ECO:0000313" key="4">
    <source>
        <dbReference type="EMBL" id="MBB5273573.1"/>
    </source>
</evidence>